<sequence>MLVKRKMLKIRRLASKGKLAQWGFISANQAQKIGLDNGFVVILSLLQGKQVEPKFTRYKLSDDIGSEYGIETDADLSSIDQSIIDAIGVAVGDIYDAAVNYDEKTAYEDEREDFERTNLMFIDIETGHAYDSNLNEAVGWA</sequence>
<dbReference type="Proteomes" id="UP000020595">
    <property type="component" value="Unassembled WGS sequence"/>
</dbReference>
<protein>
    <submittedName>
        <fullName evidence="1">Uncharacterized protein</fullName>
    </submittedName>
</protein>
<gene>
    <name evidence="1" type="ORF">J512_1985</name>
</gene>
<dbReference type="EMBL" id="JEWH01000022">
    <property type="protein sequence ID" value="EXB05663.1"/>
    <property type="molecule type" value="Genomic_DNA"/>
</dbReference>
<evidence type="ECO:0000313" key="2">
    <source>
        <dbReference type="Proteomes" id="UP000020595"/>
    </source>
</evidence>
<proteinExistence type="predicted"/>
<evidence type="ECO:0000313" key="1">
    <source>
        <dbReference type="EMBL" id="EXB05663.1"/>
    </source>
</evidence>
<dbReference type="AlphaFoldDB" id="A0A009IPE0"/>
<organism evidence="1 2">
    <name type="scientific">Acinetobacter baumannii (strain 1295743)</name>
    <dbReference type="NCBI Taxonomy" id="1310613"/>
    <lineage>
        <taxon>Bacteria</taxon>
        <taxon>Pseudomonadati</taxon>
        <taxon>Pseudomonadota</taxon>
        <taxon>Gammaproteobacteria</taxon>
        <taxon>Moraxellales</taxon>
        <taxon>Moraxellaceae</taxon>
        <taxon>Acinetobacter</taxon>
        <taxon>Acinetobacter calcoaceticus/baumannii complex</taxon>
    </lineage>
</organism>
<accession>A0A009IPE0</accession>
<dbReference type="PATRIC" id="fig|1310613.3.peg.1906"/>
<comment type="caution">
    <text evidence="1">The sequence shown here is derived from an EMBL/GenBank/DDBJ whole genome shotgun (WGS) entry which is preliminary data.</text>
</comment>
<dbReference type="RefSeq" id="WP_000960557.1">
    <property type="nucleotide sequence ID" value="NZ_JEWH01000022.1"/>
</dbReference>
<name>A0A009IPE0_ACIB9</name>
<reference evidence="1 2" key="1">
    <citation type="submission" date="2014-02" db="EMBL/GenBank/DDBJ databases">
        <title>Comparative genomics and transcriptomics to identify genetic mechanisms underlying the emergence of carbapenem resistant Acinetobacter baumannii (CRAb).</title>
        <authorList>
            <person name="Harris A.D."/>
            <person name="Johnson K.J."/>
            <person name="George J."/>
            <person name="Shefchek K."/>
            <person name="Daugherty S.C."/>
            <person name="Parankush S."/>
            <person name="Sadzewicz L."/>
            <person name="Tallon L."/>
            <person name="Sengamalay N."/>
            <person name="Hazen T.H."/>
            <person name="Rasko D.A."/>
        </authorList>
    </citation>
    <scope>NUCLEOTIDE SEQUENCE [LARGE SCALE GENOMIC DNA]</scope>
    <source>
        <strain evidence="1 2">1295743</strain>
    </source>
</reference>